<organism evidence="7 8">
    <name type="scientific">Petrotoga mexicana DSM 14811</name>
    <dbReference type="NCBI Taxonomy" id="1122954"/>
    <lineage>
        <taxon>Bacteria</taxon>
        <taxon>Thermotogati</taxon>
        <taxon>Thermotogota</taxon>
        <taxon>Thermotogae</taxon>
        <taxon>Petrotogales</taxon>
        <taxon>Petrotogaceae</taxon>
        <taxon>Petrotoga</taxon>
    </lineage>
</organism>
<comment type="similarity">
    <text evidence="1">Belongs to the peptidase C40 family.</text>
</comment>
<dbReference type="EMBL" id="AZRN01000031">
    <property type="protein sequence ID" value="PNR98898.1"/>
    <property type="molecule type" value="Genomic_DNA"/>
</dbReference>
<dbReference type="Proteomes" id="UP000236604">
    <property type="component" value="Unassembled WGS sequence"/>
</dbReference>
<keyword evidence="8" id="KW-1185">Reference proteome</keyword>
<dbReference type="Gene3D" id="3.90.1720.10">
    <property type="entry name" value="endopeptidase domain like (from Nostoc punctiforme)"/>
    <property type="match status" value="1"/>
</dbReference>
<feature type="domain" description="SH3b1" evidence="6">
    <location>
        <begin position="160"/>
        <end position="196"/>
    </location>
</feature>
<proteinExistence type="inferred from homology"/>
<evidence type="ECO:0000256" key="1">
    <source>
        <dbReference type="ARBA" id="ARBA00007074"/>
    </source>
</evidence>
<evidence type="ECO:0000256" key="4">
    <source>
        <dbReference type="ARBA" id="ARBA00022807"/>
    </source>
</evidence>
<accession>A0A2K1P7W4</accession>
<evidence type="ECO:0000313" key="7">
    <source>
        <dbReference type="EMBL" id="PNR98898.1"/>
    </source>
</evidence>
<dbReference type="InterPro" id="IPR027017">
    <property type="entry name" value="P60_peptidase_YkfC"/>
</dbReference>
<dbReference type="PANTHER" id="PTHR47053">
    <property type="entry name" value="MUREIN DD-ENDOPEPTIDASE MEPH-RELATED"/>
    <property type="match status" value="1"/>
</dbReference>
<evidence type="ECO:0000256" key="2">
    <source>
        <dbReference type="ARBA" id="ARBA00022670"/>
    </source>
</evidence>
<dbReference type="PANTHER" id="PTHR47053:SF1">
    <property type="entry name" value="MUREIN DD-ENDOPEPTIDASE MEPH-RELATED"/>
    <property type="match status" value="1"/>
</dbReference>
<dbReference type="Pfam" id="PF00877">
    <property type="entry name" value="NLPC_P60"/>
    <property type="match status" value="1"/>
</dbReference>
<evidence type="ECO:0000259" key="6">
    <source>
        <dbReference type="Pfam" id="PF12913"/>
    </source>
</evidence>
<dbReference type="SUPFAM" id="SSF54001">
    <property type="entry name" value="Cysteine proteinases"/>
    <property type="match status" value="1"/>
</dbReference>
<dbReference type="InterPro" id="IPR000064">
    <property type="entry name" value="NLP_P60_dom"/>
</dbReference>
<dbReference type="PIRSF" id="PIRSF019015">
    <property type="entry name" value="P60_peptidase_YkfC"/>
    <property type="match status" value="1"/>
</dbReference>
<dbReference type="InterPro" id="IPR039439">
    <property type="entry name" value="SH3b1_dom"/>
</dbReference>
<evidence type="ECO:0000259" key="5">
    <source>
        <dbReference type="Pfam" id="PF00877"/>
    </source>
</evidence>
<evidence type="ECO:0008006" key="9">
    <source>
        <dbReference type="Google" id="ProtNLM"/>
    </source>
</evidence>
<gene>
    <name evidence="7" type="ORF">X927_06990</name>
</gene>
<comment type="caution">
    <text evidence="7">The sequence shown here is derived from an EMBL/GenBank/DDBJ whole genome shotgun (WGS) entry which is preliminary data.</text>
</comment>
<protein>
    <recommendedName>
        <fullName evidence="9">Glycoside hydrolase</fullName>
    </recommendedName>
</protein>
<dbReference type="GO" id="GO:0006508">
    <property type="term" value="P:proteolysis"/>
    <property type="evidence" value="ECO:0007669"/>
    <property type="project" value="UniProtKB-KW"/>
</dbReference>
<keyword evidence="4" id="KW-0788">Thiol protease</keyword>
<keyword evidence="2" id="KW-0645">Protease</keyword>
<evidence type="ECO:0000313" key="8">
    <source>
        <dbReference type="Proteomes" id="UP000236604"/>
    </source>
</evidence>
<dbReference type="InterPro" id="IPR051202">
    <property type="entry name" value="Peptidase_C40"/>
</dbReference>
<dbReference type="AlphaFoldDB" id="A0A2K1P7W4"/>
<sequence>MLNEFICTHLKDKRLYDPDFWIDRLDNPDEILMDEYEIKSFNHLLHKKMVESHLENYYYDFSNAKDEIIANNFINEIEKVMPLEDLEKLIGENLFFKDSEKIRPLNKDKLREFLSKFRDFKKGISEDISISFGLVTDRSGLKSIPFRYPLGITPNRPFHDITRLTTLSPGEPILIYRRSFEVNWYFVQSSFYSGWINRKNLIEVSKKEFFDYNKSTRTLILMESKICTEEMPIIGKFHFQMGDKLVLANEDETNRFYFETNTLFPEGCYPIKIPLKNRLDNETYGILPISSAKEVKTSFLDFNQRNLIKQAFKMVGERYGWGGSDYNRDCSRFIMDIFKCFGIYLPRDTKYQEIMTPAERTSFPQQTEERKIILDGLKTGDILFMKGHVMMYLGKFGNEYYVKHQGAGFKQKKTNGDFESFDIHGTFIMPLSAYTLGTRTTYLDSLSSAVKITQGLNKI</sequence>
<dbReference type="RefSeq" id="WP_103077327.1">
    <property type="nucleotide sequence ID" value="NZ_AZRN01000031.1"/>
</dbReference>
<reference evidence="7 8" key="1">
    <citation type="submission" date="2013-12" db="EMBL/GenBank/DDBJ databases">
        <title>Comparative genomics of Petrotoga isolates.</title>
        <authorList>
            <person name="Nesbo C.L."/>
            <person name="Charchuk R."/>
            <person name="Chow K."/>
        </authorList>
    </citation>
    <scope>NUCLEOTIDE SEQUENCE [LARGE SCALE GENOMIC DNA]</scope>
    <source>
        <strain evidence="7 8">DSM 14811</strain>
    </source>
</reference>
<keyword evidence="3" id="KW-0378">Hydrolase</keyword>
<dbReference type="InterPro" id="IPR038765">
    <property type="entry name" value="Papain-like_cys_pep_sf"/>
</dbReference>
<evidence type="ECO:0000256" key="3">
    <source>
        <dbReference type="ARBA" id="ARBA00022801"/>
    </source>
</evidence>
<feature type="domain" description="NlpC/P60" evidence="5">
    <location>
        <begin position="316"/>
        <end position="416"/>
    </location>
</feature>
<dbReference type="GO" id="GO:0008234">
    <property type="term" value="F:cysteine-type peptidase activity"/>
    <property type="evidence" value="ECO:0007669"/>
    <property type="project" value="UniProtKB-KW"/>
</dbReference>
<name>A0A2K1P7W4_9BACT</name>
<dbReference type="Pfam" id="PF12913">
    <property type="entry name" value="SH3_6"/>
    <property type="match status" value="1"/>
</dbReference>